<evidence type="ECO:0000256" key="2">
    <source>
        <dbReference type="ARBA" id="ARBA00022679"/>
    </source>
</evidence>
<dbReference type="PIRSF" id="PIRSF018005">
    <property type="entry name" value="UCP018005"/>
    <property type="match status" value="1"/>
</dbReference>
<keyword evidence="5" id="KW-1185">Reference proteome</keyword>
<gene>
    <name evidence="4" type="ORF">EV668_2846</name>
</gene>
<dbReference type="PANTHER" id="PTHR43397:SF1">
    <property type="entry name" value="ERGOTHIONEINE BIOSYNTHESIS PROTEIN 1"/>
    <property type="match status" value="1"/>
</dbReference>
<dbReference type="InterPro" id="IPR029063">
    <property type="entry name" value="SAM-dependent_MTases_sf"/>
</dbReference>
<evidence type="ECO:0000313" key="5">
    <source>
        <dbReference type="Proteomes" id="UP000295122"/>
    </source>
</evidence>
<dbReference type="Gene3D" id="3.40.50.150">
    <property type="entry name" value="Vaccinia Virus protein VP39"/>
    <property type="match status" value="1"/>
</dbReference>
<dbReference type="NCBIfam" id="TIGR03438">
    <property type="entry name" value="egtD_ergothio"/>
    <property type="match status" value="1"/>
</dbReference>
<dbReference type="EMBL" id="SNZR01000013">
    <property type="protein sequence ID" value="TDR90008.1"/>
    <property type="molecule type" value="Genomic_DNA"/>
</dbReference>
<dbReference type="InterPro" id="IPR017804">
    <property type="entry name" value="MeTrfase_EgtD-like"/>
</dbReference>
<keyword evidence="2 4" id="KW-0808">Transferase</keyword>
<keyword evidence="1 4" id="KW-0489">Methyltransferase</keyword>
<dbReference type="InterPro" id="IPR035094">
    <property type="entry name" value="EgtD"/>
</dbReference>
<feature type="domain" description="Histidine-specific methyltransferase SAM-dependent" evidence="3">
    <location>
        <begin position="22"/>
        <end position="320"/>
    </location>
</feature>
<evidence type="ECO:0000256" key="1">
    <source>
        <dbReference type="ARBA" id="ARBA00022603"/>
    </source>
</evidence>
<accession>A0A4R7BVV0</accession>
<name>A0A4R7BVV0_9HYPH</name>
<dbReference type="OrthoDB" id="5289726at2"/>
<dbReference type="GO" id="GO:0032259">
    <property type="term" value="P:methylation"/>
    <property type="evidence" value="ECO:0007669"/>
    <property type="project" value="UniProtKB-KW"/>
</dbReference>
<organism evidence="4 5">
    <name type="scientific">Enterovirga rhinocerotis</name>
    <dbReference type="NCBI Taxonomy" id="1339210"/>
    <lineage>
        <taxon>Bacteria</taxon>
        <taxon>Pseudomonadati</taxon>
        <taxon>Pseudomonadota</taxon>
        <taxon>Alphaproteobacteria</taxon>
        <taxon>Hyphomicrobiales</taxon>
        <taxon>Methylobacteriaceae</taxon>
        <taxon>Enterovirga</taxon>
    </lineage>
</organism>
<dbReference type="InterPro" id="IPR051128">
    <property type="entry name" value="EgtD_Methyltrsf_superfamily"/>
</dbReference>
<dbReference type="RefSeq" id="WP_133771075.1">
    <property type="nucleotide sequence ID" value="NZ_SNZR01000013.1"/>
</dbReference>
<evidence type="ECO:0000259" key="3">
    <source>
        <dbReference type="Pfam" id="PF10017"/>
    </source>
</evidence>
<dbReference type="SUPFAM" id="SSF53335">
    <property type="entry name" value="S-adenosyl-L-methionine-dependent methyltransferases"/>
    <property type="match status" value="1"/>
</dbReference>
<reference evidence="4 5" key="1">
    <citation type="submission" date="2019-03" db="EMBL/GenBank/DDBJ databases">
        <title>Genomic Encyclopedia of Type Strains, Phase IV (KMG-IV): sequencing the most valuable type-strain genomes for metagenomic binning, comparative biology and taxonomic classification.</title>
        <authorList>
            <person name="Goeker M."/>
        </authorList>
    </citation>
    <scope>NUCLEOTIDE SEQUENCE [LARGE SCALE GENOMIC DNA]</scope>
    <source>
        <strain evidence="4 5">DSM 25903</strain>
    </source>
</reference>
<dbReference type="InterPro" id="IPR019257">
    <property type="entry name" value="MeTrfase_dom"/>
</dbReference>
<comment type="caution">
    <text evidence="4">The sequence shown here is derived from an EMBL/GenBank/DDBJ whole genome shotgun (WGS) entry which is preliminary data.</text>
</comment>
<dbReference type="AlphaFoldDB" id="A0A4R7BVV0"/>
<evidence type="ECO:0000313" key="4">
    <source>
        <dbReference type="EMBL" id="TDR90008.1"/>
    </source>
</evidence>
<sequence length="322" mass="35211">MQALTDGYLAGAPRIRDRAFLHDVLDGLSRPQKTLPAKYFYDLEGSRLFEEITRLPEYYPTRTELAILRDEAAAIGRLSKPGLAVVEFGSGSTEKIRTLLRALPDVALYVPIDVSGEYLGGEAAQLRADLPDIEVVPVIGDFTAELALPPEARGRPLLGFFPGSTIGNFEPEAAEGLLARFRALLGSGSGLIVGVDLVKPDAILNAAYDDAAGVTARFNLNLLARIARELGVDLDPGAFAHRALFNRARSRVEMHLVSRHAQEIRVGGRTIRFAEAETIHTENSYKYRPADFEALAARAGWRREAVLTDPESLFAVFVLRAE</sequence>
<protein>
    <submittedName>
        <fullName evidence="4">Dimethylhistidine N-methyltransferase</fullName>
    </submittedName>
</protein>
<dbReference type="PANTHER" id="PTHR43397">
    <property type="entry name" value="ERGOTHIONEINE BIOSYNTHESIS PROTEIN 1"/>
    <property type="match status" value="1"/>
</dbReference>
<dbReference type="Pfam" id="PF10017">
    <property type="entry name" value="Methyltransf_33"/>
    <property type="match status" value="1"/>
</dbReference>
<dbReference type="GO" id="GO:0008168">
    <property type="term" value="F:methyltransferase activity"/>
    <property type="evidence" value="ECO:0007669"/>
    <property type="project" value="UniProtKB-KW"/>
</dbReference>
<dbReference type="Proteomes" id="UP000295122">
    <property type="component" value="Unassembled WGS sequence"/>
</dbReference>
<proteinExistence type="predicted"/>